<protein>
    <submittedName>
        <fullName evidence="2">Uncharacterized protein</fullName>
    </submittedName>
</protein>
<dbReference type="Proteomes" id="UP000187550">
    <property type="component" value="Unassembled WGS sequence"/>
</dbReference>
<keyword evidence="3" id="KW-1185">Reference proteome</keyword>
<evidence type="ECO:0000313" key="3">
    <source>
        <dbReference type="Proteomes" id="UP000187550"/>
    </source>
</evidence>
<gene>
    <name evidence="2" type="ORF">SAMN05428946_1866</name>
</gene>
<name>A0A1U7PR67_9BACI</name>
<dbReference type="EMBL" id="FTPL01000002">
    <property type="protein sequence ID" value="SIT85733.1"/>
    <property type="molecule type" value="Genomic_DNA"/>
</dbReference>
<sequence>MKPGNLPSFGGKGANLKQGDEPWTIRVKGVRRSGPFLINMSGRPFLIEMPCSLFKAQNGLEFNPARSGLDRGMSTVTISGRLPEPRRKYH</sequence>
<evidence type="ECO:0000313" key="2">
    <source>
        <dbReference type="EMBL" id="SIT85733.1"/>
    </source>
</evidence>
<organism evidence="2 3">
    <name type="scientific">Edaphobacillus lindanitolerans</name>
    <dbReference type="NCBI Taxonomy" id="550447"/>
    <lineage>
        <taxon>Bacteria</taxon>
        <taxon>Bacillati</taxon>
        <taxon>Bacillota</taxon>
        <taxon>Bacilli</taxon>
        <taxon>Bacillales</taxon>
        <taxon>Bacillaceae</taxon>
        <taxon>Edaphobacillus</taxon>
    </lineage>
</organism>
<accession>A0A1U7PR67</accession>
<dbReference type="AlphaFoldDB" id="A0A1U7PR67"/>
<reference evidence="3" key="1">
    <citation type="submission" date="2017-01" db="EMBL/GenBank/DDBJ databases">
        <authorList>
            <person name="Varghese N."/>
            <person name="Submissions S."/>
        </authorList>
    </citation>
    <scope>NUCLEOTIDE SEQUENCE [LARGE SCALE GENOMIC DNA]</scope>
    <source>
        <strain evidence="3">MNA4</strain>
    </source>
</reference>
<dbReference type="STRING" id="550447.SAMN05428946_1866"/>
<evidence type="ECO:0000256" key="1">
    <source>
        <dbReference type="SAM" id="MobiDB-lite"/>
    </source>
</evidence>
<proteinExistence type="predicted"/>
<feature type="region of interest" description="Disordered" evidence="1">
    <location>
        <begin position="1"/>
        <end position="21"/>
    </location>
</feature>